<feature type="transmembrane region" description="Helical" evidence="2">
    <location>
        <begin position="364"/>
        <end position="386"/>
    </location>
</feature>
<dbReference type="PROSITE" id="PS00463">
    <property type="entry name" value="ZN2_CY6_FUNGAL_1"/>
    <property type="match status" value="1"/>
</dbReference>
<reference evidence="4" key="1">
    <citation type="submission" date="2022-10" db="EMBL/GenBank/DDBJ databases">
        <title>Determination and structural analysis of whole genome sequence of Sarocladium strictum F4-1.</title>
        <authorList>
            <person name="Hu L."/>
            <person name="Jiang Y."/>
        </authorList>
    </citation>
    <scope>NUCLEOTIDE SEQUENCE</scope>
    <source>
        <strain evidence="4">F4-1</strain>
    </source>
</reference>
<evidence type="ECO:0000259" key="3">
    <source>
        <dbReference type="PROSITE" id="PS50048"/>
    </source>
</evidence>
<dbReference type="Pfam" id="PF00172">
    <property type="entry name" value="Zn_clus"/>
    <property type="match status" value="1"/>
</dbReference>
<dbReference type="Gene3D" id="4.10.240.10">
    <property type="entry name" value="Zn(2)-C6 fungal-type DNA-binding domain"/>
    <property type="match status" value="1"/>
</dbReference>
<keyword evidence="2" id="KW-0812">Transmembrane</keyword>
<dbReference type="CDD" id="cd00067">
    <property type="entry name" value="GAL4"/>
    <property type="match status" value="1"/>
</dbReference>
<keyword evidence="2" id="KW-0472">Membrane</keyword>
<gene>
    <name evidence="4" type="ORF">NLU13_8035</name>
</gene>
<dbReference type="GO" id="GO:0000981">
    <property type="term" value="F:DNA-binding transcription factor activity, RNA polymerase II-specific"/>
    <property type="evidence" value="ECO:0007669"/>
    <property type="project" value="InterPro"/>
</dbReference>
<dbReference type="SUPFAM" id="SSF57701">
    <property type="entry name" value="Zn2/Cys6 DNA-binding domain"/>
    <property type="match status" value="1"/>
</dbReference>
<evidence type="ECO:0000313" key="4">
    <source>
        <dbReference type="EMBL" id="KAK0383944.1"/>
    </source>
</evidence>
<dbReference type="PROSITE" id="PS50048">
    <property type="entry name" value="ZN2_CY6_FUNGAL_2"/>
    <property type="match status" value="1"/>
</dbReference>
<dbReference type="Proteomes" id="UP001175261">
    <property type="component" value="Unassembled WGS sequence"/>
</dbReference>
<keyword evidence="1" id="KW-0539">Nucleus</keyword>
<dbReference type="AlphaFoldDB" id="A0AA39L4T8"/>
<proteinExistence type="predicted"/>
<dbReference type="InterPro" id="IPR001138">
    <property type="entry name" value="Zn2Cys6_DnaBD"/>
</dbReference>
<keyword evidence="5" id="KW-1185">Reference proteome</keyword>
<dbReference type="InterPro" id="IPR053178">
    <property type="entry name" value="Osmoadaptation_assoc"/>
</dbReference>
<accession>A0AA39L4T8</accession>
<dbReference type="EMBL" id="JAPDFR010000008">
    <property type="protein sequence ID" value="KAK0383944.1"/>
    <property type="molecule type" value="Genomic_DNA"/>
</dbReference>
<evidence type="ECO:0000256" key="2">
    <source>
        <dbReference type="SAM" id="Phobius"/>
    </source>
</evidence>
<dbReference type="SMART" id="SM00066">
    <property type="entry name" value="GAL4"/>
    <property type="match status" value="1"/>
</dbReference>
<feature type="domain" description="Zn(2)-C6 fungal-type" evidence="3">
    <location>
        <begin position="10"/>
        <end position="38"/>
    </location>
</feature>
<organism evidence="4 5">
    <name type="scientific">Sarocladium strictum</name>
    <name type="common">Black bundle disease fungus</name>
    <name type="synonym">Acremonium strictum</name>
    <dbReference type="NCBI Taxonomy" id="5046"/>
    <lineage>
        <taxon>Eukaryota</taxon>
        <taxon>Fungi</taxon>
        <taxon>Dikarya</taxon>
        <taxon>Ascomycota</taxon>
        <taxon>Pezizomycotina</taxon>
        <taxon>Sordariomycetes</taxon>
        <taxon>Hypocreomycetidae</taxon>
        <taxon>Hypocreales</taxon>
        <taxon>Sarocladiaceae</taxon>
        <taxon>Sarocladium</taxon>
    </lineage>
</organism>
<sequence length="496" mass="55981">MVGIAGKSRACHSCRKRRVACGFERPHCVRCQKAGIECPGYQRRALFVNRTVANPLITANDAIGTLSVSDEATRTSEQDVLDDYHTMERSFAASSYVTSEFRSTAFRILRRLYLPRESMMNDSIAIGTSFWVTAVCDCVQESSTLDLALLALCASQLYITQHGGMTLDRALEVYSSGLSRLANSLQRVNANNLPCLLGSIVALSTCELFVCPLTPGWRAHVQGMAELLRFRTEFDHHGMGATSWMHLCARARVVTVLTDMMSQTQTNVTAAQWRTIMPDRPEDDPMDNLLDIISDIPALFKSSDSLQDPTTSMLRILKLIYDWEQRFRKRIGPAPYSFVPSQLSNPADEGHDEPLYPLVLEFKVLQIASCLIVCWSAMLQTLAIVIRLHQRASRSSSYDLVWGFLDRKAFRNASPEIAIIVEAKRRAGLLCQSTEYTHREEMGSVGPQCMTYARGVLQRFFEENHMPRELAWCKNIPHMTNQRGERFVVQMLDFRA</sequence>
<keyword evidence="2" id="KW-1133">Transmembrane helix</keyword>
<name>A0AA39L4T8_SARSR</name>
<evidence type="ECO:0000313" key="5">
    <source>
        <dbReference type="Proteomes" id="UP001175261"/>
    </source>
</evidence>
<comment type="caution">
    <text evidence="4">The sequence shown here is derived from an EMBL/GenBank/DDBJ whole genome shotgun (WGS) entry which is preliminary data.</text>
</comment>
<evidence type="ECO:0000256" key="1">
    <source>
        <dbReference type="ARBA" id="ARBA00023242"/>
    </source>
</evidence>
<protein>
    <recommendedName>
        <fullName evidence="3">Zn(2)-C6 fungal-type domain-containing protein</fullName>
    </recommendedName>
</protein>
<dbReference type="InterPro" id="IPR036864">
    <property type="entry name" value="Zn2-C6_fun-type_DNA-bd_sf"/>
</dbReference>
<dbReference type="GO" id="GO:0008270">
    <property type="term" value="F:zinc ion binding"/>
    <property type="evidence" value="ECO:0007669"/>
    <property type="project" value="InterPro"/>
</dbReference>
<dbReference type="PANTHER" id="PTHR38111">
    <property type="entry name" value="ZN(2)-C6 FUNGAL-TYPE DOMAIN-CONTAINING PROTEIN-RELATED"/>
    <property type="match status" value="1"/>
</dbReference>
<dbReference type="PANTHER" id="PTHR38111:SF9">
    <property type="entry name" value="ZN(2)-C6 FUNGAL-TYPE DOMAIN-CONTAINING PROTEIN"/>
    <property type="match status" value="1"/>
</dbReference>